<name>A0A2I1CUX1_ASPC2</name>
<reference evidence="14" key="1">
    <citation type="submission" date="2016-12" db="EMBL/GenBank/DDBJ databases">
        <title>The genomes of Aspergillus section Nigri reveals drivers in fungal speciation.</title>
        <authorList>
            <consortium name="DOE Joint Genome Institute"/>
            <person name="Vesth T.C."/>
            <person name="Nybo J."/>
            <person name="Theobald S."/>
            <person name="Brandl J."/>
            <person name="Frisvad J.C."/>
            <person name="Nielsen K.F."/>
            <person name="Lyhne E.K."/>
            <person name="Kogle M.E."/>
            <person name="Kuo A."/>
            <person name="Riley R."/>
            <person name="Clum A."/>
            <person name="Nolan M."/>
            <person name="Lipzen A."/>
            <person name="Salamov A."/>
            <person name="Henrissat B."/>
            <person name="Wiebenga A."/>
            <person name="De vries R.P."/>
            <person name="Grigoriev I.V."/>
            <person name="Mortensen U.H."/>
            <person name="Andersen M.R."/>
            <person name="Baker S.E."/>
        </authorList>
    </citation>
    <scope>NUCLEOTIDE SEQUENCE</scope>
    <source>
        <strain evidence="14">IBT 28561</strain>
    </source>
</reference>
<feature type="compositionally biased region" description="Polar residues" evidence="11">
    <location>
        <begin position="44"/>
        <end position="68"/>
    </location>
</feature>
<feature type="domain" description="GH16" evidence="13">
    <location>
        <begin position="239"/>
        <end position="604"/>
    </location>
</feature>
<evidence type="ECO:0000256" key="5">
    <source>
        <dbReference type="ARBA" id="ARBA00022692"/>
    </source>
</evidence>
<dbReference type="PANTHER" id="PTHR31361">
    <property type="entry name" value="BETA-GLUCAN SYNTHESIS-ASSOCIATED PROTEIN KRE6-RELATED"/>
    <property type="match status" value="1"/>
</dbReference>
<dbReference type="SUPFAM" id="SSF49899">
    <property type="entry name" value="Concanavalin A-like lectins/glucanases"/>
    <property type="match status" value="1"/>
</dbReference>
<dbReference type="PANTHER" id="PTHR31361:SF1">
    <property type="entry name" value="BETA-GLUCAN SYNTHESIS-ASSOCIATED PROTEIN KRE6-RELATED"/>
    <property type="match status" value="1"/>
</dbReference>
<dbReference type="RefSeq" id="XP_024689998.1">
    <property type="nucleotide sequence ID" value="XM_024841465.1"/>
</dbReference>
<dbReference type="EMBL" id="MSFM01000011">
    <property type="protein sequence ID" value="PKY01404.1"/>
    <property type="molecule type" value="Genomic_DNA"/>
</dbReference>
<evidence type="ECO:0000256" key="11">
    <source>
        <dbReference type="SAM" id="MobiDB-lite"/>
    </source>
</evidence>
<dbReference type="InterPro" id="IPR000757">
    <property type="entry name" value="Beta-glucanase-like"/>
</dbReference>
<comment type="caution">
    <text evidence="14">The sequence shown here is derived from an EMBL/GenBank/DDBJ whole genome shotgun (WGS) entry which is preliminary data.</text>
</comment>
<gene>
    <name evidence="14" type="ORF">P168DRAFT_329372</name>
</gene>
<evidence type="ECO:0000256" key="3">
    <source>
        <dbReference type="ARBA" id="ARBA00010962"/>
    </source>
</evidence>
<evidence type="ECO:0000256" key="7">
    <source>
        <dbReference type="ARBA" id="ARBA00022989"/>
    </source>
</evidence>
<dbReference type="Gene3D" id="2.60.120.200">
    <property type="match status" value="1"/>
</dbReference>
<keyword evidence="6" id="KW-0735">Signal-anchor</keyword>
<proteinExistence type="inferred from homology"/>
<dbReference type="GO" id="GO:0031505">
    <property type="term" value="P:fungal-type cell wall organization"/>
    <property type="evidence" value="ECO:0007669"/>
    <property type="project" value="TreeGrafter"/>
</dbReference>
<evidence type="ECO:0000256" key="8">
    <source>
        <dbReference type="ARBA" id="ARBA00023136"/>
    </source>
</evidence>
<dbReference type="CDD" id="cd02180">
    <property type="entry name" value="GH16_fungal_KRE6_glucanase"/>
    <property type="match status" value="1"/>
</dbReference>
<dbReference type="GO" id="GO:0005886">
    <property type="term" value="C:plasma membrane"/>
    <property type="evidence" value="ECO:0007669"/>
    <property type="project" value="UniProtKB-SubCell"/>
</dbReference>
<dbReference type="AlphaFoldDB" id="A0A2I1CUX1"/>
<dbReference type="VEuPathDB" id="FungiDB:P168DRAFT_329372"/>
<dbReference type="InterPro" id="IPR013320">
    <property type="entry name" value="ConA-like_dom_sf"/>
</dbReference>
<feature type="transmembrane region" description="Helical" evidence="12">
    <location>
        <begin position="185"/>
        <end position="208"/>
    </location>
</feature>
<comment type="similarity">
    <text evidence="3">Belongs to the SKN1/KRE6 family.</text>
</comment>
<dbReference type="Pfam" id="PF03935">
    <property type="entry name" value="SKN1_KRE6_Sbg1"/>
    <property type="match status" value="1"/>
</dbReference>
<evidence type="ECO:0000313" key="14">
    <source>
        <dbReference type="EMBL" id="PKY01404.1"/>
    </source>
</evidence>
<dbReference type="Proteomes" id="UP000234254">
    <property type="component" value="Unassembled WGS sequence"/>
</dbReference>
<keyword evidence="9" id="KW-0325">Glycoprotein</keyword>
<keyword evidence="8 12" id="KW-0472">Membrane</keyword>
<evidence type="ECO:0000313" key="15">
    <source>
        <dbReference type="Proteomes" id="UP000234254"/>
    </source>
</evidence>
<dbReference type="GeneID" id="36548989"/>
<accession>A0A2I1CUX1</accession>
<keyword evidence="4" id="KW-1003">Cell membrane</keyword>
<dbReference type="GO" id="GO:0005789">
    <property type="term" value="C:endoplasmic reticulum membrane"/>
    <property type="evidence" value="ECO:0007669"/>
    <property type="project" value="TreeGrafter"/>
</dbReference>
<dbReference type="OrthoDB" id="412647at2759"/>
<dbReference type="GO" id="GO:0006078">
    <property type="term" value="P:(1-&gt;6)-beta-D-glucan biosynthetic process"/>
    <property type="evidence" value="ECO:0007669"/>
    <property type="project" value="TreeGrafter"/>
</dbReference>
<protein>
    <submittedName>
        <fullName evidence="14">Beta-glucan synthesis-associated</fullName>
    </submittedName>
</protein>
<feature type="compositionally biased region" description="Polar residues" evidence="11">
    <location>
        <begin position="7"/>
        <end position="19"/>
    </location>
</feature>
<comment type="subcellular location">
    <subcellularLocation>
        <location evidence="2">Cell membrane</location>
        <topology evidence="2">Lipid-anchor</topology>
        <topology evidence="2">GPI-anchor</topology>
    </subcellularLocation>
    <subcellularLocation>
        <location evidence="1">Membrane</location>
        <topology evidence="1">Single-pass type II membrane protein</topology>
    </subcellularLocation>
</comment>
<dbReference type="GO" id="GO:0015926">
    <property type="term" value="F:glucosidase activity"/>
    <property type="evidence" value="ECO:0007669"/>
    <property type="project" value="TreeGrafter"/>
</dbReference>
<keyword evidence="5 12" id="KW-0812">Transmembrane</keyword>
<evidence type="ECO:0000259" key="13">
    <source>
        <dbReference type="PROSITE" id="PS51762"/>
    </source>
</evidence>
<evidence type="ECO:0000256" key="10">
    <source>
        <dbReference type="ARBA" id="ARBA00023316"/>
    </source>
</evidence>
<keyword evidence="7 12" id="KW-1133">Transmembrane helix</keyword>
<evidence type="ECO:0000256" key="12">
    <source>
        <dbReference type="SAM" id="Phobius"/>
    </source>
</evidence>
<evidence type="ECO:0000256" key="4">
    <source>
        <dbReference type="ARBA" id="ARBA00022475"/>
    </source>
</evidence>
<evidence type="ECO:0000256" key="1">
    <source>
        <dbReference type="ARBA" id="ARBA00004606"/>
    </source>
</evidence>
<evidence type="ECO:0000256" key="2">
    <source>
        <dbReference type="ARBA" id="ARBA00004609"/>
    </source>
</evidence>
<sequence length="651" mass="71824">MADPNGPRQTPQIRLNSGSHDPFTDVDDPYVSAPSPQIGRALTSEMTHSPSSGTVRTVYASTIPQESTEFLIPPPPHRPRDEYSASLHSPERSVPLSRRTSWTSDGASYDARGYASIPFEDSRAPSRAGSDENDVNTQTVAGKYNITPTEGLLLFPEDVEKDDAMHNPDPDDYERECDIWNRRGLINVGGLVLLTVGFLVLFIGYPVITAVKGMKKGGTLCHPGDTLCLDVGERPLLSNMRKGLIDPDTPESAMSKKAADGTELKLVFSDEFNTPGRTFYDGDDPFYQAVDIWYGVTQDLEWYDPDAVTTRDGVLELRFDAFPNHELKYRSGMVQSWNKLCFSGGRLEASVSLPGSGDVSGFWPGFWAMGNLGRPGWAATTEGMWPYSYHDKCDAGITPNQSSPDGINYLPGMRLPGCTCGGADHPTPGKSRSAPEIDVIEASVRPLNDDGGAVVGDVSQSLQMAPFDIWYMPDYDFTAVYDPKVTSINSYRGGPLQQAMSGLTYLNNDWYNGKQYQTYAFEYTPGATGEVTWFVGENKTWTLDGRSIGPNGNIGQRMIPLEPLAMVMNLGMAESFAGINDSITNYMPGVMRFDYVRIYQDPDNISLTCDPPGYETTEYIEKHPEAYKNPNKTTWAETGYDWPKNSFMHGC</sequence>
<dbReference type="InterPro" id="IPR005629">
    <property type="entry name" value="Skn1/Kre6/Sbg1"/>
</dbReference>
<dbReference type="PROSITE" id="PS51762">
    <property type="entry name" value="GH16_2"/>
    <property type="match status" value="1"/>
</dbReference>
<evidence type="ECO:0000256" key="6">
    <source>
        <dbReference type="ARBA" id="ARBA00022968"/>
    </source>
</evidence>
<keyword evidence="10" id="KW-0961">Cell wall biogenesis/degradation</keyword>
<organism evidence="14 15">
    <name type="scientific">Aspergillus campestris (strain IBT 28561)</name>
    <dbReference type="NCBI Taxonomy" id="1392248"/>
    <lineage>
        <taxon>Eukaryota</taxon>
        <taxon>Fungi</taxon>
        <taxon>Dikarya</taxon>
        <taxon>Ascomycota</taxon>
        <taxon>Pezizomycotina</taxon>
        <taxon>Eurotiomycetes</taxon>
        <taxon>Eurotiomycetidae</taxon>
        <taxon>Eurotiales</taxon>
        <taxon>Aspergillaceae</taxon>
        <taxon>Aspergillus</taxon>
        <taxon>Aspergillus subgen. Circumdati</taxon>
    </lineage>
</organism>
<evidence type="ECO:0000256" key="9">
    <source>
        <dbReference type="ARBA" id="ARBA00023180"/>
    </source>
</evidence>
<feature type="region of interest" description="Disordered" evidence="11">
    <location>
        <begin position="1"/>
        <end position="102"/>
    </location>
</feature>
<keyword evidence="15" id="KW-1185">Reference proteome</keyword>